<evidence type="ECO:0000256" key="1">
    <source>
        <dbReference type="SAM" id="MobiDB-lite"/>
    </source>
</evidence>
<feature type="compositionally biased region" description="Low complexity" evidence="1">
    <location>
        <begin position="73"/>
        <end position="91"/>
    </location>
</feature>
<accession>A0A6A1WQ40</accession>
<proteinExistence type="predicted"/>
<feature type="compositionally biased region" description="Low complexity" evidence="1">
    <location>
        <begin position="280"/>
        <end position="297"/>
    </location>
</feature>
<feature type="compositionally biased region" description="Pro residues" evidence="1">
    <location>
        <begin position="146"/>
        <end position="158"/>
    </location>
</feature>
<feature type="region of interest" description="Disordered" evidence="1">
    <location>
        <begin position="141"/>
        <end position="191"/>
    </location>
</feature>
<comment type="caution">
    <text evidence="2">The sequence shown here is derived from an EMBL/GenBank/DDBJ whole genome shotgun (WGS) entry which is preliminary data.</text>
</comment>
<feature type="compositionally biased region" description="Low complexity" evidence="1">
    <location>
        <begin position="178"/>
        <end position="188"/>
    </location>
</feature>
<sequence length="297" mass="32206">MSGSEDFINGTVVVDEQAISLSSKQFPNLVNEFHFNIPSVDLDFLENPFLRPDLGPMGFPPQIFGGQTAETYSPSASADSLSTSSMGMSPGAHSPSDDSEFSETVLRYMSQILMEEDIEDKPCMFYDPLGLQITEKSFYDALSQENPPPPPSEQPPCLYPNLDSLDDFVSGSSGDYATNSSSTTSTSTDPQGLYDLEGYKSSFSQATLPGDYVLQHNFLPNNGSLLQTNPLNVVTGTGDGLELLARNIFSDSESVLQFRRGLEEASKFLPRCNQLLIDPESSTGSTESNGENPKGAR</sequence>
<feature type="region of interest" description="Disordered" evidence="1">
    <location>
        <begin position="276"/>
        <end position="297"/>
    </location>
</feature>
<reference evidence="2 3" key="1">
    <citation type="journal article" date="2019" name="Plant Biotechnol. J.">
        <title>The red bayberry genome and genetic basis of sex determination.</title>
        <authorList>
            <person name="Jia H.M."/>
            <person name="Jia H.J."/>
            <person name="Cai Q.L."/>
            <person name="Wang Y."/>
            <person name="Zhao H.B."/>
            <person name="Yang W.F."/>
            <person name="Wang G.Y."/>
            <person name="Li Y.H."/>
            <person name="Zhan D.L."/>
            <person name="Shen Y.T."/>
            <person name="Niu Q.F."/>
            <person name="Chang L."/>
            <person name="Qiu J."/>
            <person name="Zhao L."/>
            <person name="Xie H.B."/>
            <person name="Fu W.Y."/>
            <person name="Jin J."/>
            <person name="Li X.W."/>
            <person name="Jiao Y."/>
            <person name="Zhou C.C."/>
            <person name="Tu T."/>
            <person name="Chai C.Y."/>
            <person name="Gao J.L."/>
            <person name="Fan L.J."/>
            <person name="van de Weg E."/>
            <person name="Wang J.Y."/>
            <person name="Gao Z.S."/>
        </authorList>
    </citation>
    <scope>NUCLEOTIDE SEQUENCE [LARGE SCALE GENOMIC DNA]</scope>
    <source>
        <tissue evidence="2">Leaves</tissue>
    </source>
</reference>
<keyword evidence="3" id="KW-1185">Reference proteome</keyword>
<feature type="region of interest" description="Disordered" evidence="1">
    <location>
        <begin position="66"/>
        <end position="101"/>
    </location>
</feature>
<evidence type="ECO:0000313" key="2">
    <source>
        <dbReference type="EMBL" id="KAB1225947.1"/>
    </source>
</evidence>
<dbReference type="AlphaFoldDB" id="A0A6A1WQ40"/>
<organism evidence="2 3">
    <name type="scientific">Morella rubra</name>
    <name type="common">Chinese bayberry</name>
    <dbReference type="NCBI Taxonomy" id="262757"/>
    <lineage>
        <taxon>Eukaryota</taxon>
        <taxon>Viridiplantae</taxon>
        <taxon>Streptophyta</taxon>
        <taxon>Embryophyta</taxon>
        <taxon>Tracheophyta</taxon>
        <taxon>Spermatophyta</taxon>
        <taxon>Magnoliopsida</taxon>
        <taxon>eudicotyledons</taxon>
        <taxon>Gunneridae</taxon>
        <taxon>Pentapetalae</taxon>
        <taxon>rosids</taxon>
        <taxon>fabids</taxon>
        <taxon>Fagales</taxon>
        <taxon>Myricaceae</taxon>
        <taxon>Morella</taxon>
    </lineage>
</organism>
<dbReference type="OrthoDB" id="1750403at2759"/>
<dbReference type="EMBL" id="RXIC02000019">
    <property type="protein sequence ID" value="KAB1225947.1"/>
    <property type="molecule type" value="Genomic_DNA"/>
</dbReference>
<gene>
    <name evidence="2" type="ORF">CJ030_MR1G005478</name>
</gene>
<name>A0A6A1WQ40_9ROSI</name>
<evidence type="ECO:0000313" key="3">
    <source>
        <dbReference type="Proteomes" id="UP000516437"/>
    </source>
</evidence>
<protein>
    <submittedName>
        <fullName evidence="2">Scarecrow-like protein 33</fullName>
    </submittedName>
</protein>
<dbReference type="Proteomes" id="UP000516437">
    <property type="component" value="Chromosome 1"/>
</dbReference>